<evidence type="ECO:0000256" key="1">
    <source>
        <dbReference type="SAM" id="SignalP"/>
    </source>
</evidence>
<evidence type="ECO:0000313" key="3">
    <source>
        <dbReference type="Proteomes" id="UP000229227"/>
    </source>
</evidence>
<dbReference type="InterPro" id="IPR011990">
    <property type="entry name" value="TPR-like_helical_dom_sf"/>
</dbReference>
<dbReference type="Gene3D" id="1.25.40.10">
    <property type="entry name" value="Tetratricopeptide repeat domain"/>
    <property type="match status" value="1"/>
</dbReference>
<dbReference type="EMBL" id="PEWN01000004">
    <property type="protein sequence ID" value="PIU52231.1"/>
    <property type="molecule type" value="Genomic_DNA"/>
</dbReference>
<proteinExistence type="predicted"/>
<sequence>MKRRIFKFIVPALAFFVSATPLIAEDAFSTLDNLEKNYVGIEKAGLNTLIAKALTPAYPETAITVYWSREKGLKVKAEGGGPAAMGAGLMVESFVRAAGLGLKKSSEEFKLTKETVDATIEAGTLEDGTKVSVLTFIPKKGQDLDFKKMVVKVDGKKWLVRQMVLTTKEGEEVITNITYNKDGLFAKMVSSVGKVKTTMTTTYGEKGKFTVPAKQVIEMEGPNVPEEMKSMTITYSDVEVNAKIPEDVFAEPKVGDVPKPTETAAQLFQQAQAAMQKGDMDTAKLKLRQIVTYYPNDPMATAADMMFKQLPK</sequence>
<gene>
    <name evidence="2" type="ORF">COS91_00345</name>
</gene>
<dbReference type="Gene3D" id="2.50.20.10">
    <property type="entry name" value="Lipoprotein localisation LolA/LolB/LppX"/>
    <property type="match status" value="1"/>
</dbReference>
<keyword evidence="1" id="KW-0732">Signal</keyword>
<dbReference type="Proteomes" id="UP000229227">
    <property type="component" value="Unassembled WGS sequence"/>
</dbReference>
<dbReference type="AlphaFoldDB" id="A0A2M6ZIK9"/>
<comment type="caution">
    <text evidence="2">The sequence shown here is derived from an EMBL/GenBank/DDBJ whole genome shotgun (WGS) entry which is preliminary data.</text>
</comment>
<name>A0A2M6ZIK9_9BACT</name>
<feature type="signal peptide" evidence="1">
    <location>
        <begin position="1"/>
        <end position="24"/>
    </location>
</feature>
<accession>A0A2M6ZIK9</accession>
<reference evidence="3" key="1">
    <citation type="submission" date="2017-09" db="EMBL/GenBank/DDBJ databases">
        <title>Depth-based differentiation of microbial function through sediment-hosted aquifers and enrichment of novel symbionts in the deep terrestrial subsurface.</title>
        <authorList>
            <person name="Probst A.J."/>
            <person name="Ladd B."/>
            <person name="Jarett J.K."/>
            <person name="Geller-Mcgrath D.E."/>
            <person name="Sieber C.M.K."/>
            <person name="Emerson J.B."/>
            <person name="Anantharaman K."/>
            <person name="Thomas B.C."/>
            <person name="Malmstrom R."/>
            <person name="Stieglmeier M."/>
            <person name="Klingl A."/>
            <person name="Woyke T."/>
            <person name="Ryan C.M."/>
            <person name="Banfield J.F."/>
        </authorList>
    </citation>
    <scope>NUCLEOTIDE SEQUENCE [LARGE SCALE GENOMIC DNA]</scope>
</reference>
<protein>
    <submittedName>
        <fullName evidence="2">Uncharacterized protein</fullName>
    </submittedName>
</protein>
<evidence type="ECO:0000313" key="2">
    <source>
        <dbReference type="EMBL" id="PIU52231.1"/>
    </source>
</evidence>
<organism evidence="2 3">
    <name type="scientific">Candidatus Desantisbacteria bacterium CG07_land_8_20_14_0_80_39_15</name>
    <dbReference type="NCBI Taxonomy" id="1974549"/>
    <lineage>
        <taxon>Bacteria</taxon>
        <taxon>Candidatus Desantisiibacteriota</taxon>
    </lineage>
</organism>
<feature type="chain" id="PRO_5014617476" evidence="1">
    <location>
        <begin position="25"/>
        <end position="312"/>
    </location>
</feature>